<evidence type="ECO:0000313" key="1">
    <source>
        <dbReference type="EMBL" id="QDT32565.1"/>
    </source>
</evidence>
<dbReference type="OrthoDB" id="288200at2"/>
<dbReference type="RefSeq" id="WP_145197915.1">
    <property type="nucleotide sequence ID" value="NZ_CP036267.1"/>
</dbReference>
<accession>A0A517QLQ1</accession>
<keyword evidence="2" id="KW-1185">Reference proteome</keyword>
<protein>
    <submittedName>
        <fullName evidence="1">Uncharacterized protein</fullName>
    </submittedName>
</protein>
<organism evidence="1 2">
    <name type="scientific">Thalassoglobus polymorphus</name>
    <dbReference type="NCBI Taxonomy" id="2527994"/>
    <lineage>
        <taxon>Bacteria</taxon>
        <taxon>Pseudomonadati</taxon>
        <taxon>Planctomycetota</taxon>
        <taxon>Planctomycetia</taxon>
        <taxon>Planctomycetales</taxon>
        <taxon>Planctomycetaceae</taxon>
        <taxon>Thalassoglobus</taxon>
    </lineage>
</organism>
<evidence type="ECO:0000313" key="2">
    <source>
        <dbReference type="Proteomes" id="UP000315724"/>
    </source>
</evidence>
<gene>
    <name evidence="1" type="ORF">Mal48_18120</name>
</gene>
<dbReference type="EMBL" id="CP036267">
    <property type="protein sequence ID" value="QDT32565.1"/>
    <property type="molecule type" value="Genomic_DNA"/>
</dbReference>
<proteinExistence type="predicted"/>
<dbReference type="KEGG" id="tpol:Mal48_18120"/>
<reference evidence="1 2" key="1">
    <citation type="submission" date="2019-02" db="EMBL/GenBank/DDBJ databases">
        <title>Deep-cultivation of Planctomycetes and their phenomic and genomic characterization uncovers novel biology.</title>
        <authorList>
            <person name="Wiegand S."/>
            <person name="Jogler M."/>
            <person name="Boedeker C."/>
            <person name="Pinto D."/>
            <person name="Vollmers J."/>
            <person name="Rivas-Marin E."/>
            <person name="Kohn T."/>
            <person name="Peeters S.H."/>
            <person name="Heuer A."/>
            <person name="Rast P."/>
            <person name="Oberbeckmann S."/>
            <person name="Bunk B."/>
            <person name="Jeske O."/>
            <person name="Meyerdierks A."/>
            <person name="Storesund J.E."/>
            <person name="Kallscheuer N."/>
            <person name="Luecker S."/>
            <person name="Lage O.M."/>
            <person name="Pohl T."/>
            <person name="Merkel B.J."/>
            <person name="Hornburger P."/>
            <person name="Mueller R.-W."/>
            <person name="Bruemmer F."/>
            <person name="Labrenz M."/>
            <person name="Spormann A.M."/>
            <person name="Op den Camp H."/>
            <person name="Overmann J."/>
            <person name="Amann R."/>
            <person name="Jetten M.S.M."/>
            <person name="Mascher T."/>
            <person name="Medema M.H."/>
            <person name="Devos D.P."/>
            <person name="Kaster A.-K."/>
            <person name="Ovreas L."/>
            <person name="Rohde M."/>
            <person name="Galperin M.Y."/>
            <person name="Jogler C."/>
        </authorList>
    </citation>
    <scope>NUCLEOTIDE SEQUENCE [LARGE SCALE GENOMIC DNA]</scope>
    <source>
        <strain evidence="1 2">Mal48</strain>
    </source>
</reference>
<dbReference type="AlphaFoldDB" id="A0A517QLQ1"/>
<name>A0A517QLQ1_9PLAN</name>
<dbReference type="Proteomes" id="UP000315724">
    <property type="component" value="Chromosome"/>
</dbReference>
<sequence>MNCFLKSTRSLICFAILTATLFNTGSFLKAEEKAARKRGRLKTQNVTKDVEAALAQPCKLEFNEQRVTLGELLEQVAKTHGLQVRVDKNLAGMMAVEREYRLVAEGEIPGKPHANAGSQAGMKIPFAVQLAPTSTAVTLTQSEGAYAPVTSYPQAPQAVSPNVYQEANPPQPVSGVPTYAGDAQYPVPENGTPQATRYQANKPVAEPADEAGEAEAAATEMEDIKKQLQLNSRVIELFLDTEISTVGLNQTNASLESVLFHVLDHVTTIVDVMNVNEGMGLPAAPTHAYDLTLLHEKDHVLITTVLASNLRKTTKVYPVAKLEGIDAEALRDVITKSIRPWSWRSQVNSLVNQVSADWPESIEIPNISIDLAGVKTGESADGKSKEPSTEIDLASLKTMGQLLSSGAVAAVHTMISGTEMLHYADPPTADIEVLPGLLVVTQSQGAHREIKDLLEQLEDATASQRDE</sequence>